<keyword evidence="1" id="KW-1133">Transmembrane helix</keyword>
<accession>A0AAD5XM28</accession>
<evidence type="ECO:0000256" key="1">
    <source>
        <dbReference type="SAM" id="Phobius"/>
    </source>
</evidence>
<dbReference type="AlphaFoldDB" id="A0AAD5XM28"/>
<name>A0AAD5XM28_9FUNG</name>
<gene>
    <name evidence="2" type="ORF">HK100_011770</name>
</gene>
<feature type="transmembrane region" description="Helical" evidence="1">
    <location>
        <begin position="14"/>
        <end position="41"/>
    </location>
</feature>
<reference evidence="2" key="1">
    <citation type="submission" date="2020-05" db="EMBL/GenBank/DDBJ databases">
        <title>Phylogenomic resolution of chytrid fungi.</title>
        <authorList>
            <person name="Stajich J.E."/>
            <person name="Amses K."/>
            <person name="Simmons R."/>
            <person name="Seto K."/>
            <person name="Myers J."/>
            <person name="Bonds A."/>
            <person name="Quandt C.A."/>
            <person name="Barry K."/>
            <person name="Liu P."/>
            <person name="Grigoriev I."/>
            <person name="Longcore J.E."/>
            <person name="James T.Y."/>
        </authorList>
    </citation>
    <scope>NUCLEOTIDE SEQUENCE</scope>
    <source>
        <strain evidence="2">JEL0513</strain>
    </source>
</reference>
<keyword evidence="1" id="KW-0812">Transmembrane</keyword>
<evidence type="ECO:0000313" key="2">
    <source>
        <dbReference type="EMBL" id="KAJ3139365.1"/>
    </source>
</evidence>
<sequence>MTTDMSVDDKLSLISVYGLIATGFCVPALLGIVGNASAFFIDPAGRDASLLDFRRICGTISDIACYGALYQPVLLKLHLSYKAIHGQVTSTHIRASIGKQLLYRSTAQSVSA</sequence>
<protein>
    <submittedName>
        <fullName evidence="2">Uncharacterized protein</fullName>
    </submittedName>
</protein>
<comment type="caution">
    <text evidence="2">The sequence shown here is derived from an EMBL/GenBank/DDBJ whole genome shotgun (WGS) entry which is preliminary data.</text>
</comment>
<evidence type="ECO:0000313" key="3">
    <source>
        <dbReference type="Proteomes" id="UP001211907"/>
    </source>
</evidence>
<proteinExistence type="predicted"/>
<keyword evidence="1" id="KW-0472">Membrane</keyword>
<dbReference type="Proteomes" id="UP001211907">
    <property type="component" value="Unassembled WGS sequence"/>
</dbReference>
<keyword evidence="3" id="KW-1185">Reference proteome</keyword>
<dbReference type="EMBL" id="JADGJH010000077">
    <property type="protein sequence ID" value="KAJ3139365.1"/>
    <property type="molecule type" value="Genomic_DNA"/>
</dbReference>
<organism evidence="2 3">
    <name type="scientific">Physocladia obscura</name>
    <dbReference type="NCBI Taxonomy" id="109957"/>
    <lineage>
        <taxon>Eukaryota</taxon>
        <taxon>Fungi</taxon>
        <taxon>Fungi incertae sedis</taxon>
        <taxon>Chytridiomycota</taxon>
        <taxon>Chytridiomycota incertae sedis</taxon>
        <taxon>Chytridiomycetes</taxon>
        <taxon>Chytridiales</taxon>
        <taxon>Chytriomycetaceae</taxon>
        <taxon>Physocladia</taxon>
    </lineage>
</organism>